<name>A0AA88XZ54_PINIB</name>
<evidence type="ECO:0000256" key="3">
    <source>
        <dbReference type="ARBA" id="ARBA00022514"/>
    </source>
</evidence>
<dbReference type="EMBL" id="VSWD01000008">
    <property type="protein sequence ID" value="KAK3094825.1"/>
    <property type="molecule type" value="Genomic_DNA"/>
</dbReference>
<dbReference type="InterPro" id="IPR008983">
    <property type="entry name" value="Tumour_necrosis_fac-like_dom"/>
</dbReference>
<dbReference type="GO" id="GO:0016020">
    <property type="term" value="C:membrane"/>
    <property type="evidence" value="ECO:0007669"/>
    <property type="project" value="UniProtKB-SubCell"/>
</dbReference>
<keyword evidence="4" id="KW-0472">Membrane</keyword>
<organism evidence="7 8">
    <name type="scientific">Pinctada imbricata</name>
    <name type="common">Atlantic pearl-oyster</name>
    <name type="synonym">Pinctada martensii</name>
    <dbReference type="NCBI Taxonomy" id="66713"/>
    <lineage>
        <taxon>Eukaryota</taxon>
        <taxon>Metazoa</taxon>
        <taxon>Spiralia</taxon>
        <taxon>Lophotrochozoa</taxon>
        <taxon>Mollusca</taxon>
        <taxon>Bivalvia</taxon>
        <taxon>Autobranchia</taxon>
        <taxon>Pteriomorphia</taxon>
        <taxon>Pterioida</taxon>
        <taxon>Pterioidea</taxon>
        <taxon>Pteriidae</taxon>
        <taxon>Pinctada</taxon>
    </lineage>
</organism>
<dbReference type="Pfam" id="PF00229">
    <property type="entry name" value="TNF"/>
    <property type="match status" value="2"/>
</dbReference>
<dbReference type="PANTHER" id="PTHR11471:SF13">
    <property type="entry name" value="TNF FAMILY PROFILE DOMAIN-CONTAINING PROTEIN"/>
    <property type="match status" value="1"/>
</dbReference>
<comment type="similarity">
    <text evidence="2">Belongs to the tumor necrosis factor family.</text>
</comment>
<evidence type="ECO:0000256" key="2">
    <source>
        <dbReference type="ARBA" id="ARBA00008670"/>
    </source>
</evidence>
<dbReference type="InterPro" id="IPR006052">
    <property type="entry name" value="TNF_dom"/>
</dbReference>
<dbReference type="SUPFAM" id="SSF49842">
    <property type="entry name" value="TNF-like"/>
    <property type="match status" value="2"/>
</dbReference>
<comment type="subcellular location">
    <subcellularLocation>
        <location evidence="1">Membrane</location>
    </subcellularLocation>
</comment>
<feature type="domain" description="THD" evidence="6">
    <location>
        <begin position="176"/>
        <end position="343"/>
    </location>
</feature>
<evidence type="ECO:0000313" key="8">
    <source>
        <dbReference type="Proteomes" id="UP001186944"/>
    </source>
</evidence>
<keyword evidence="5" id="KW-0175">Coiled coil</keyword>
<dbReference type="GO" id="GO:0005164">
    <property type="term" value="F:tumor necrosis factor receptor binding"/>
    <property type="evidence" value="ECO:0007669"/>
    <property type="project" value="InterPro"/>
</dbReference>
<dbReference type="PANTHER" id="PTHR11471">
    <property type="entry name" value="TUMOR NECROSIS FACTOR FAMILY MEMBER"/>
    <property type="match status" value="1"/>
</dbReference>
<comment type="caution">
    <text evidence="7">The sequence shown here is derived from an EMBL/GenBank/DDBJ whole genome shotgun (WGS) entry which is preliminary data.</text>
</comment>
<keyword evidence="3" id="KW-0202">Cytokine</keyword>
<accession>A0AA88XZ54</accession>
<evidence type="ECO:0000259" key="6">
    <source>
        <dbReference type="PROSITE" id="PS50049"/>
    </source>
</evidence>
<proteinExistence type="inferred from homology"/>
<dbReference type="Proteomes" id="UP001186944">
    <property type="component" value="Unassembled WGS sequence"/>
</dbReference>
<dbReference type="GO" id="GO:0006955">
    <property type="term" value="P:immune response"/>
    <property type="evidence" value="ECO:0007669"/>
    <property type="project" value="InterPro"/>
</dbReference>
<sequence>MHEHYSCRGNSDEIAILKLQLENLERRLQSRNVDLGKPTSRGSAVVSKAKMNPPELVQKSLLEDRIFRYRRSYRQDRSKRKRNKKKIRMVHIEGSLLTGDDHITNGTYSKWQYADWFQKLHDHELKFKLNYSNGELTVRDGGLYLLYAQVDRSRRRRHRRDRRSLRNRLFGAILKQVVHLRGSTEVNSQATRNPVHGVSGCGGSGCFRWSNPDYIYTTNFDYVRDHSLNKVVGIKISSPGVYLIYSQVGVNGPRQRTDPSVGYETVKTDSSGRTIVLMRTFITQDERGRRDGMFSPHDSINQFGVFKLHCDDTVIVRQDTPAGNNPPDFIFDDEQSFFGIVQINPTNGALDGNYDCNAP</sequence>
<evidence type="ECO:0000256" key="4">
    <source>
        <dbReference type="ARBA" id="ARBA00023136"/>
    </source>
</evidence>
<feature type="coiled-coil region" evidence="5">
    <location>
        <begin position="7"/>
        <end position="34"/>
    </location>
</feature>
<evidence type="ECO:0000256" key="1">
    <source>
        <dbReference type="ARBA" id="ARBA00004370"/>
    </source>
</evidence>
<dbReference type="Gene3D" id="2.60.120.40">
    <property type="match status" value="2"/>
</dbReference>
<gene>
    <name evidence="7" type="ORF">FSP39_006747</name>
</gene>
<dbReference type="AlphaFoldDB" id="A0AA88XZ54"/>
<protein>
    <recommendedName>
        <fullName evidence="6">THD domain-containing protein</fullName>
    </recommendedName>
</protein>
<dbReference type="GO" id="GO:0005615">
    <property type="term" value="C:extracellular space"/>
    <property type="evidence" value="ECO:0007669"/>
    <property type="project" value="UniProtKB-KW"/>
</dbReference>
<dbReference type="PROSITE" id="PS50049">
    <property type="entry name" value="THD_2"/>
    <property type="match status" value="1"/>
</dbReference>
<reference evidence="7" key="1">
    <citation type="submission" date="2019-08" db="EMBL/GenBank/DDBJ databases">
        <title>The improved chromosome-level genome for the pearl oyster Pinctada fucata martensii using PacBio sequencing and Hi-C.</title>
        <authorList>
            <person name="Zheng Z."/>
        </authorList>
    </citation>
    <scope>NUCLEOTIDE SEQUENCE</scope>
    <source>
        <strain evidence="7">ZZ-2019</strain>
        <tissue evidence="7">Adductor muscle</tissue>
    </source>
</reference>
<dbReference type="GO" id="GO:0005125">
    <property type="term" value="F:cytokine activity"/>
    <property type="evidence" value="ECO:0007669"/>
    <property type="project" value="UniProtKB-KW"/>
</dbReference>
<evidence type="ECO:0000256" key="5">
    <source>
        <dbReference type="SAM" id="Coils"/>
    </source>
</evidence>
<keyword evidence="8" id="KW-1185">Reference proteome</keyword>
<evidence type="ECO:0000313" key="7">
    <source>
        <dbReference type="EMBL" id="KAK3094825.1"/>
    </source>
</evidence>